<name>A0A6A0A0K1_HAELA</name>
<keyword evidence="3" id="KW-1185">Reference proteome</keyword>
<comment type="caution">
    <text evidence="2">The sequence shown here is derived from an EMBL/GenBank/DDBJ whole genome shotgun (WGS) entry which is preliminary data.</text>
</comment>
<reference evidence="2 3" key="1">
    <citation type="submission" date="2020-02" db="EMBL/GenBank/DDBJ databases">
        <title>Draft genome sequence of Haematococcus lacustris strain NIES-144.</title>
        <authorList>
            <person name="Morimoto D."/>
            <person name="Nakagawa S."/>
            <person name="Yoshida T."/>
            <person name="Sawayama S."/>
        </authorList>
    </citation>
    <scope>NUCLEOTIDE SEQUENCE [LARGE SCALE GENOMIC DNA]</scope>
    <source>
        <strain evidence="2 3">NIES-144</strain>
    </source>
</reference>
<feature type="non-terminal residue" evidence="2">
    <location>
        <position position="1"/>
    </location>
</feature>
<sequence>RERIHRLEDKVRRRVHIGGYITLRKLLDELVALGEPEALVMRALCALDAQGEFQLRRERSVVYR</sequence>
<evidence type="ECO:0000313" key="2">
    <source>
        <dbReference type="EMBL" id="GFH22272.1"/>
    </source>
</evidence>
<protein>
    <submittedName>
        <fullName evidence="2">DNA helicase</fullName>
    </submittedName>
</protein>
<dbReference type="InterPro" id="IPR054125">
    <property type="entry name" value="MCM5_C"/>
</dbReference>
<dbReference type="EMBL" id="BLLF01002005">
    <property type="protein sequence ID" value="GFH22272.1"/>
    <property type="molecule type" value="Genomic_DNA"/>
</dbReference>
<proteinExistence type="predicted"/>
<keyword evidence="2" id="KW-0378">Hydrolase</keyword>
<feature type="domain" description="MCM5 C-terminal" evidence="1">
    <location>
        <begin position="6"/>
        <end position="64"/>
    </location>
</feature>
<keyword evidence="2" id="KW-0067">ATP-binding</keyword>
<dbReference type="Proteomes" id="UP000485058">
    <property type="component" value="Unassembled WGS sequence"/>
</dbReference>
<gene>
    <name evidence="2" type="ORF">HaLaN_19714</name>
</gene>
<dbReference type="GO" id="GO:0004386">
    <property type="term" value="F:helicase activity"/>
    <property type="evidence" value="ECO:0007669"/>
    <property type="project" value="UniProtKB-KW"/>
</dbReference>
<accession>A0A6A0A0K1</accession>
<keyword evidence="2" id="KW-0347">Helicase</keyword>
<dbReference type="AlphaFoldDB" id="A0A6A0A0K1"/>
<organism evidence="2 3">
    <name type="scientific">Haematococcus lacustris</name>
    <name type="common">Green alga</name>
    <name type="synonym">Haematococcus pluvialis</name>
    <dbReference type="NCBI Taxonomy" id="44745"/>
    <lineage>
        <taxon>Eukaryota</taxon>
        <taxon>Viridiplantae</taxon>
        <taxon>Chlorophyta</taxon>
        <taxon>core chlorophytes</taxon>
        <taxon>Chlorophyceae</taxon>
        <taxon>CS clade</taxon>
        <taxon>Chlamydomonadales</taxon>
        <taxon>Haematococcaceae</taxon>
        <taxon>Haematococcus</taxon>
    </lineage>
</organism>
<evidence type="ECO:0000313" key="3">
    <source>
        <dbReference type="Proteomes" id="UP000485058"/>
    </source>
</evidence>
<keyword evidence="2" id="KW-0547">Nucleotide-binding</keyword>
<feature type="non-terminal residue" evidence="2">
    <location>
        <position position="64"/>
    </location>
</feature>
<evidence type="ECO:0000259" key="1">
    <source>
        <dbReference type="Pfam" id="PF21933"/>
    </source>
</evidence>
<dbReference type="Pfam" id="PF21933">
    <property type="entry name" value="MCM5_C"/>
    <property type="match status" value="1"/>
</dbReference>